<gene>
    <name evidence="2" type="ORF">E1301_Tti007644</name>
</gene>
<dbReference type="EMBL" id="SOYY01000007">
    <property type="protein sequence ID" value="KAA0719038.1"/>
    <property type="molecule type" value="Genomic_DNA"/>
</dbReference>
<comment type="caution">
    <text evidence="2">The sequence shown here is derived from an EMBL/GenBank/DDBJ whole genome shotgun (WGS) entry which is preliminary data.</text>
</comment>
<feature type="region of interest" description="Disordered" evidence="1">
    <location>
        <begin position="81"/>
        <end position="110"/>
    </location>
</feature>
<proteinExistence type="predicted"/>
<feature type="compositionally biased region" description="Polar residues" evidence="1">
    <location>
        <begin position="1"/>
        <end position="12"/>
    </location>
</feature>
<dbReference type="AlphaFoldDB" id="A0A5A9PAQ2"/>
<feature type="compositionally biased region" description="Basic and acidic residues" evidence="1">
    <location>
        <begin position="33"/>
        <end position="42"/>
    </location>
</feature>
<name>A0A5A9PAQ2_9TELE</name>
<evidence type="ECO:0000313" key="2">
    <source>
        <dbReference type="EMBL" id="KAA0719038.1"/>
    </source>
</evidence>
<reference evidence="2 3" key="1">
    <citation type="journal article" date="2019" name="Mol. Ecol. Resour.">
        <title>Chromosome-level genome assembly of Triplophysa tibetana, a fish adapted to the harsh high-altitude environment of the Tibetan Plateau.</title>
        <authorList>
            <person name="Yang X."/>
            <person name="Liu H."/>
            <person name="Ma Z."/>
            <person name="Zou Y."/>
            <person name="Zou M."/>
            <person name="Mao Y."/>
            <person name="Li X."/>
            <person name="Wang H."/>
            <person name="Chen T."/>
            <person name="Wang W."/>
            <person name="Yang R."/>
        </authorList>
    </citation>
    <scope>NUCLEOTIDE SEQUENCE [LARGE SCALE GENOMIC DNA]</scope>
    <source>
        <strain evidence="2">TTIB1903HZAU</strain>
        <tissue evidence="2">Muscle</tissue>
    </source>
</reference>
<evidence type="ECO:0000256" key="1">
    <source>
        <dbReference type="SAM" id="MobiDB-lite"/>
    </source>
</evidence>
<feature type="compositionally biased region" description="Basic residues" evidence="1">
    <location>
        <begin position="43"/>
        <end position="55"/>
    </location>
</feature>
<accession>A0A5A9PAQ2</accession>
<keyword evidence="3" id="KW-1185">Reference proteome</keyword>
<dbReference type="Proteomes" id="UP000324632">
    <property type="component" value="Chromosome 7"/>
</dbReference>
<protein>
    <submittedName>
        <fullName evidence="2">Uncharacterized protein</fullName>
    </submittedName>
</protein>
<organism evidence="2 3">
    <name type="scientific">Triplophysa tibetana</name>
    <dbReference type="NCBI Taxonomy" id="1572043"/>
    <lineage>
        <taxon>Eukaryota</taxon>
        <taxon>Metazoa</taxon>
        <taxon>Chordata</taxon>
        <taxon>Craniata</taxon>
        <taxon>Vertebrata</taxon>
        <taxon>Euteleostomi</taxon>
        <taxon>Actinopterygii</taxon>
        <taxon>Neopterygii</taxon>
        <taxon>Teleostei</taxon>
        <taxon>Ostariophysi</taxon>
        <taxon>Cypriniformes</taxon>
        <taxon>Nemacheilidae</taxon>
        <taxon>Triplophysa</taxon>
    </lineage>
</organism>
<sequence length="110" mass="12203">MVEDVNQASNDTFGAKEDKTPRPLAGPSRRQWQIKELREELKKLKRRGLGSKRPGKSGNGCNHHREEGKAYPALESCDHTGQLKGEAPIHSGPTTKAQEWDPVMCKGGNR</sequence>
<evidence type="ECO:0000313" key="3">
    <source>
        <dbReference type="Proteomes" id="UP000324632"/>
    </source>
</evidence>
<feature type="region of interest" description="Disordered" evidence="1">
    <location>
        <begin position="1"/>
        <end position="67"/>
    </location>
</feature>